<evidence type="ECO:0000256" key="2">
    <source>
        <dbReference type="SAM" id="MobiDB-lite"/>
    </source>
</evidence>
<feature type="domain" description="Smf/DprA SLOG" evidence="3">
    <location>
        <begin position="217"/>
        <end position="437"/>
    </location>
</feature>
<dbReference type="PANTHER" id="PTHR43022">
    <property type="entry name" value="PROTEIN SMF"/>
    <property type="match status" value="1"/>
</dbReference>
<accession>A0ABP6Z6A2</accession>
<dbReference type="Proteomes" id="UP001501222">
    <property type="component" value="Unassembled WGS sequence"/>
</dbReference>
<dbReference type="Pfam" id="PF02481">
    <property type="entry name" value="DNA_processg_A"/>
    <property type="match status" value="1"/>
</dbReference>
<evidence type="ECO:0000313" key="5">
    <source>
        <dbReference type="Proteomes" id="UP001501222"/>
    </source>
</evidence>
<proteinExistence type="inferred from homology"/>
<dbReference type="InterPro" id="IPR003488">
    <property type="entry name" value="DprA"/>
</dbReference>
<feature type="compositionally biased region" description="Low complexity" evidence="2">
    <location>
        <begin position="12"/>
        <end position="29"/>
    </location>
</feature>
<organism evidence="4 5">
    <name type="scientific">Kribbella ginsengisoli</name>
    <dbReference type="NCBI Taxonomy" id="363865"/>
    <lineage>
        <taxon>Bacteria</taxon>
        <taxon>Bacillati</taxon>
        <taxon>Actinomycetota</taxon>
        <taxon>Actinomycetes</taxon>
        <taxon>Propionibacteriales</taxon>
        <taxon>Kribbellaceae</taxon>
        <taxon>Kribbella</taxon>
    </lineage>
</organism>
<comment type="caution">
    <text evidence="4">The sequence shown here is derived from an EMBL/GenBank/DDBJ whole genome shotgun (WGS) entry which is preliminary data.</text>
</comment>
<sequence length="521" mass="55463">MTTPPPSPTTPPTTNTPTEATPLPTTTPAPDEHALRQPAATYEHNRSCEPAFMRDRPPPHEPASAPKRTPKDDHPRPDKPTHIDERVPPREPTYIDERTPLSEPLFVSERSSSHRAPDLGDRTPPHRTGPADGCTSVASGGDGTDEVDAERLARAGLVRVVEPGDPAAITAFEGMEVLELWEALHEKRPMFERWSSRVAEARPEIDLERAAAAGARFVIPGDDEWPEQVEVLADAGLQSRRGGVPFGLWVRGPAQLRETLAKSVAVVGARACSAYGENAAGELAAGLADEGVTVVSGGAYGIDAAAHRGALACGGPTVAVLACGVDVSYPKSNTALFDRIAETGLLISELPPRCSPTKLRFLARNRLIAATTLGTVVVEAAIRSGALNSAGWAEQCGRQVLAVPGPITSRMSEGVHLLIRERNAALATNVADILEAISPIGTHTTPYPHAPTTITDHLDHDLSRTLDAVPVLRPAPATRIATTAGLDLDTTQECLETLADSHLIEYTPTGWRLSPTHRQSL</sequence>
<feature type="compositionally biased region" description="Basic and acidic residues" evidence="2">
    <location>
        <begin position="111"/>
        <end position="124"/>
    </location>
</feature>
<dbReference type="EMBL" id="BAABAA010000023">
    <property type="protein sequence ID" value="GAA3598718.1"/>
    <property type="molecule type" value="Genomic_DNA"/>
</dbReference>
<gene>
    <name evidence="4" type="ORF">GCM10022235_83160</name>
</gene>
<dbReference type="RefSeq" id="WP_344850227.1">
    <property type="nucleotide sequence ID" value="NZ_BAABAA010000023.1"/>
</dbReference>
<evidence type="ECO:0000256" key="1">
    <source>
        <dbReference type="ARBA" id="ARBA00006525"/>
    </source>
</evidence>
<dbReference type="InterPro" id="IPR057666">
    <property type="entry name" value="DrpA_SLOG"/>
</dbReference>
<feature type="compositionally biased region" description="Basic and acidic residues" evidence="2">
    <location>
        <begin position="69"/>
        <end position="100"/>
    </location>
</feature>
<evidence type="ECO:0000313" key="4">
    <source>
        <dbReference type="EMBL" id="GAA3598718.1"/>
    </source>
</evidence>
<name>A0ABP6Z6A2_9ACTN</name>
<feature type="compositionally biased region" description="Pro residues" evidence="2">
    <location>
        <begin position="1"/>
        <end position="11"/>
    </location>
</feature>
<dbReference type="NCBIfam" id="TIGR00732">
    <property type="entry name" value="dprA"/>
    <property type="match status" value="1"/>
</dbReference>
<keyword evidence="5" id="KW-1185">Reference proteome</keyword>
<comment type="similarity">
    <text evidence="1">Belongs to the DprA/Smf family.</text>
</comment>
<reference evidence="5" key="1">
    <citation type="journal article" date="2019" name="Int. J. Syst. Evol. Microbiol.">
        <title>The Global Catalogue of Microorganisms (GCM) 10K type strain sequencing project: providing services to taxonomists for standard genome sequencing and annotation.</title>
        <authorList>
            <consortium name="The Broad Institute Genomics Platform"/>
            <consortium name="The Broad Institute Genome Sequencing Center for Infectious Disease"/>
            <person name="Wu L."/>
            <person name="Ma J."/>
        </authorList>
    </citation>
    <scope>NUCLEOTIDE SEQUENCE [LARGE SCALE GENOMIC DNA]</scope>
    <source>
        <strain evidence="5">JCM 16928</strain>
    </source>
</reference>
<feature type="compositionally biased region" description="Basic and acidic residues" evidence="2">
    <location>
        <begin position="43"/>
        <end position="59"/>
    </location>
</feature>
<feature type="region of interest" description="Disordered" evidence="2">
    <location>
        <begin position="1"/>
        <end position="144"/>
    </location>
</feature>
<protein>
    <recommendedName>
        <fullName evidence="3">Smf/DprA SLOG domain-containing protein</fullName>
    </recommendedName>
</protein>
<dbReference type="Gene3D" id="3.40.50.450">
    <property type="match status" value="1"/>
</dbReference>
<dbReference type="PANTHER" id="PTHR43022:SF1">
    <property type="entry name" value="PROTEIN SMF"/>
    <property type="match status" value="1"/>
</dbReference>
<dbReference type="SUPFAM" id="SSF102405">
    <property type="entry name" value="MCP/YpsA-like"/>
    <property type="match status" value="1"/>
</dbReference>
<evidence type="ECO:0000259" key="3">
    <source>
        <dbReference type="Pfam" id="PF02481"/>
    </source>
</evidence>